<dbReference type="EMBL" id="VDMD01000007">
    <property type="protein sequence ID" value="TRM64357.1"/>
    <property type="molecule type" value="Genomic_DNA"/>
</dbReference>
<gene>
    <name evidence="2" type="ORF">BD626DRAFT_557046</name>
</gene>
<dbReference type="OrthoDB" id="6513042at2759"/>
<evidence type="ECO:0000256" key="1">
    <source>
        <dbReference type="SAM" id="MobiDB-lite"/>
    </source>
</evidence>
<dbReference type="InterPro" id="IPR050534">
    <property type="entry name" value="Coronavir_polyprotein_1ab"/>
</dbReference>
<accession>A0A550CHT4</accession>
<dbReference type="PANTHER" id="PTHR43788">
    <property type="entry name" value="DNA2/NAM7 HELICASE FAMILY MEMBER"/>
    <property type="match status" value="1"/>
</dbReference>
<dbReference type="Proteomes" id="UP000320762">
    <property type="component" value="Unassembled WGS sequence"/>
</dbReference>
<proteinExistence type="predicted"/>
<dbReference type="CDD" id="cd17934">
    <property type="entry name" value="DEXXQc_Upf1-like"/>
    <property type="match status" value="1"/>
</dbReference>
<keyword evidence="2" id="KW-0378">Hydrolase</keyword>
<dbReference type="InterPro" id="IPR027417">
    <property type="entry name" value="P-loop_NTPase"/>
</dbReference>
<feature type="compositionally biased region" description="Acidic residues" evidence="1">
    <location>
        <begin position="356"/>
        <end position="384"/>
    </location>
</feature>
<dbReference type="AlphaFoldDB" id="A0A550CHT4"/>
<dbReference type="GO" id="GO:0016787">
    <property type="term" value="F:hydrolase activity"/>
    <property type="evidence" value="ECO:0007669"/>
    <property type="project" value="UniProtKB-KW"/>
</dbReference>
<dbReference type="PANTHER" id="PTHR43788:SF8">
    <property type="entry name" value="DNA-BINDING PROTEIN SMUBP-2"/>
    <property type="match status" value="1"/>
</dbReference>
<feature type="compositionally biased region" description="Basic and acidic residues" evidence="1">
    <location>
        <begin position="385"/>
        <end position="397"/>
    </location>
</feature>
<reference evidence="2 3" key="1">
    <citation type="journal article" date="2019" name="New Phytol.">
        <title>Comparative genomics reveals unique wood-decay strategies and fruiting body development in the Schizophyllaceae.</title>
        <authorList>
            <person name="Almasi E."/>
            <person name="Sahu N."/>
            <person name="Krizsan K."/>
            <person name="Balint B."/>
            <person name="Kovacs G.M."/>
            <person name="Kiss B."/>
            <person name="Cseklye J."/>
            <person name="Drula E."/>
            <person name="Henrissat B."/>
            <person name="Nagy I."/>
            <person name="Chovatia M."/>
            <person name="Adam C."/>
            <person name="LaButti K."/>
            <person name="Lipzen A."/>
            <person name="Riley R."/>
            <person name="Grigoriev I.V."/>
            <person name="Nagy L.G."/>
        </authorList>
    </citation>
    <scope>NUCLEOTIDE SEQUENCE [LARGE SCALE GENOMIC DNA]</scope>
    <source>
        <strain evidence="2 3">NL-1724</strain>
    </source>
</reference>
<feature type="region of interest" description="Disordered" evidence="1">
    <location>
        <begin position="355"/>
        <end position="406"/>
    </location>
</feature>
<dbReference type="STRING" id="97359.A0A550CHT4"/>
<comment type="caution">
    <text evidence="2">The sequence shown here is derived from an EMBL/GenBank/DDBJ whole genome shotgun (WGS) entry which is preliminary data.</text>
</comment>
<sequence length="669" mass="73596">MVMSEEFPESFSLSQDLYKDATSNVQVIQLPYRQARKQAKALHDSLSDAPAGLAALITPGGRIGVLAIASETQVLVLKIKHPVVENRTLKALEDILGNYRRVFVLGGDALALELCDMGICVGNMLDLLDVSSAHEEKRTFTAYVEALGGELLVSKDVVGGIMKTSGAGNIRDVALEAWAAGYAGRLPSMHFKVYKLPRIDTLQLKPSLLDALCKITRAAERRRRLQPYRLENEIVTASIGKENGELHVVSSRFKTRVMRTDFNQHIEVTHQVGDRAIKYRGRATKIDGRSATIAGIGKFSKGVGELNVQLTTVGRDAGSAADRARAAVVHQALRHQVDLAEQPFFCALFLPGEEARGEDEEYDEDEDDESDGDDDTNDNDDDDDDKKSEGSELRETGRPAIPIDFSARPLNNSQRLAVERILSNAHEDRLALVQGPPGTGKTTVIAAAVQSIVRGDPRRTVWLTAQSNVAVKNMAEKLADVGFWDFTVLVSKDFHYGWHEHLYQQIEHRVIRSDEFPGTPHEAERMVGGARVVLCTLNTLSLGRIQALTHAVPVQTVLVDEAGQIEMGDFLPMLHLYRSNLEKVVFVGDDKQYRMPLFIGNFISESVYDGQLLSQHCSSAADCCRFIDVAHGQEVKAGMSWKATSPSISSSRSCARTRSAFSRNSGELT</sequence>
<dbReference type="SUPFAM" id="SSF52540">
    <property type="entry name" value="P-loop containing nucleoside triphosphate hydrolases"/>
    <property type="match status" value="1"/>
</dbReference>
<protein>
    <submittedName>
        <fullName evidence="2">P-loop containing nucleoside triphosphate hydrolase protein</fullName>
    </submittedName>
</protein>
<evidence type="ECO:0000313" key="3">
    <source>
        <dbReference type="Proteomes" id="UP000320762"/>
    </source>
</evidence>
<organism evidence="2 3">
    <name type="scientific">Schizophyllum amplum</name>
    <dbReference type="NCBI Taxonomy" id="97359"/>
    <lineage>
        <taxon>Eukaryota</taxon>
        <taxon>Fungi</taxon>
        <taxon>Dikarya</taxon>
        <taxon>Basidiomycota</taxon>
        <taxon>Agaricomycotina</taxon>
        <taxon>Agaricomycetes</taxon>
        <taxon>Agaricomycetidae</taxon>
        <taxon>Agaricales</taxon>
        <taxon>Schizophyllaceae</taxon>
        <taxon>Schizophyllum</taxon>
    </lineage>
</organism>
<keyword evidence="3" id="KW-1185">Reference proteome</keyword>
<dbReference type="Pfam" id="PF13604">
    <property type="entry name" value="AAA_30"/>
    <property type="match status" value="1"/>
</dbReference>
<evidence type="ECO:0000313" key="2">
    <source>
        <dbReference type="EMBL" id="TRM64357.1"/>
    </source>
</evidence>
<name>A0A550CHT4_9AGAR</name>
<dbReference type="Gene3D" id="3.40.50.300">
    <property type="entry name" value="P-loop containing nucleotide triphosphate hydrolases"/>
    <property type="match status" value="1"/>
</dbReference>
<dbReference type="GO" id="GO:0043139">
    <property type="term" value="F:5'-3' DNA helicase activity"/>
    <property type="evidence" value="ECO:0007669"/>
    <property type="project" value="TreeGrafter"/>
</dbReference>